<feature type="region of interest" description="Disordered" evidence="7">
    <location>
        <begin position="606"/>
        <end position="640"/>
    </location>
</feature>
<protein>
    <recommendedName>
        <fullName evidence="8">C2H2-type domain-containing protein</fullName>
    </recommendedName>
</protein>
<dbReference type="OrthoDB" id="8952173at2759"/>
<keyword evidence="2" id="KW-0677">Repeat</keyword>
<dbReference type="PANTHER" id="PTHR23235">
    <property type="entry name" value="KRUEPPEL-LIKE TRANSCRIPTION FACTOR"/>
    <property type="match status" value="1"/>
</dbReference>
<keyword evidence="1" id="KW-0479">Metal-binding</keyword>
<keyword evidence="5" id="KW-0539">Nucleus</keyword>
<dbReference type="EMBL" id="JAAKFY010000012">
    <property type="protein sequence ID" value="KAF3849064.1"/>
    <property type="molecule type" value="Genomic_DNA"/>
</dbReference>
<evidence type="ECO:0000256" key="6">
    <source>
        <dbReference type="PROSITE-ProRule" id="PRU00042"/>
    </source>
</evidence>
<dbReference type="PROSITE" id="PS50157">
    <property type="entry name" value="ZINC_FINGER_C2H2_2"/>
    <property type="match status" value="1"/>
</dbReference>
<evidence type="ECO:0000313" key="9">
    <source>
        <dbReference type="EMBL" id="KAF3849064.1"/>
    </source>
</evidence>
<evidence type="ECO:0000256" key="3">
    <source>
        <dbReference type="ARBA" id="ARBA00022771"/>
    </source>
</evidence>
<dbReference type="InterPro" id="IPR036236">
    <property type="entry name" value="Znf_C2H2_sf"/>
</dbReference>
<keyword evidence="4" id="KW-0862">Zinc</keyword>
<feature type="compositionally biased region" description="Basic and acidic residues" evidence="7">
    <location>
        <begin position="175"/>
        <end position="186"/>
    </location>
</feature>
<comment type="caution">
    <text evidence="9">The sequence shown here is derived from an EMBL/GenBank/DDBJ whole genome shotgun (WGS) entry which is preliminary data.</text>
</comment>
<feature type="region of interest" description="Disordered" evidence="7">
    <location>
        <begin position="413"/>
        <end position="447"/>
    </location>
</feature>
<dbReference type="FunFam" id="3.30.160.60:FF:000671">
    <property type="entry name" value="Zinc finger protein 26"/>
    <property type="match status" value="1"/>
</dbReference>
<keyword evidence="10" id="KW-1185">Reference proteome</keyword>
<feature type="compositionally biased region" description="Polar residues" evidence="7">
    <location>
        <begin position="427"/>
        <end position="446"/>
    </location>
</feature>
<reference evidence="9 10" key="1">
    <citation type="submission" date="2020-03" db="EMBL/GenBank/DDBJ databases">
        <title>Dissostichus mawsoni Genome sequencing and assembly.</title>
        <authorList>
            <person name="Park H."/>
        </authorList>
    </citation>
    <scope>NUCLEOTIDE SEQUENCE [LARGE SCALE GENOMIC DNA]</scope>
    <source>
        <strain evidence="9">DM0001</strain>
        <tissue evidence="9">Muscle</tissue>
    </source>
</reference>
<dbReference type="PANTHER" id="PTHR23235:SF142">
    <property type="entry name" value="ZINC FINGER PROTEIN 384"/>
    <property type="match status" value="1"/>
</dbReference>
<evidence type="ECO:0000313" key="10">
    <source>
        <dbReference type="Proteomes" id="UP000518266"/>
    </source>
</evidence>
<evidence type="ECO:0000256" key="4">
    <source>
        <dbReference type="ARBA" id="ARBA00022833"/>
    </source>
</evidence>
<feature type="region of interest" description="Disordered" evidence="7">
    <location>
        <begin position="170"/>
        <end position="195"/>
    </location>
</feature>
<evidence type="ECO:0000256" key="7">
    <source>
        <dbReference type="SAM" id="MobiDB-lite"/>
    </source>
</evidence>
<organism evidence="9 10">
    <name type="scientific">Dissostichus mawsoni</name>
    <name type="common">Antarctic cod</name>
    <dbReference type="NCBI Taxonomy" id="36200"/>
    <lineage>
        <taxon>Eukaryota</taxon>
        <taxon>Metazoa</taxon>
        <taxon>Chordata</taxon>
        <taxon>Craniata</taxon>
        <taxon>Vertebrata</taxon>
        <taxon>Euteleostomi</taxon>
        <taxon>Actinopterygii</taxon>
        <taxon>Neopterygii</taxon>
        <taxon>Teleostei</taxon>
        <taxon>Neoteleostei</taxon>
        <taxon>Acanthomorphata</taxon>
        <taxon>Eupercaria</taxon>
        <taxon>Perciformes</taxon>
        <taxon>Notothenioidei</taxon>
        <taxon>Nototheniidae</taxon>
        <taxon>Dissostichus</taxon>
    </lineage>
</organism>
<dbReference type="Proteomes" id="UP000518266">
    <property type="component" value="Unassembled WGS sequence"/>
</dbReference>
<evidence type="ECO:0000256" key="1">
    <source>
        <dbReference type="ARBA" id="ARBA00022723"/>
    </source>
</evidence>
<dbReference type="AlphaFoldDB" id="A0A7J5YHX2"/>
<dbReference type="Gene3D" id="3.30.160.60">
    <property type="entry name" value="Classic Zinc Finger"/>
    <property type="match status" value="1"/>
</dbReference>
<accession>A0A7J5YHX2</accession>
<gene>
    <name evidence="9" type="ORF">F7725_015561</name>
</gene>
<dbReference type="GO" id="GO:0008270">
    <property type="term" value="F:zinc ion binding"/>
    <property type="evidence" value="ECO:0007669"/>
    <property type="project" value="UniProtKB-KW"/>
</dbReference>
<sequence>MPPRDACWESAGRDKSLVCSVCSFCTDGSVCSRRSVSPGLQLQRKLSALTEWSPLEALHFQIELTLLSSLVPDVVTVLTGQSLETPLLESALTLQSSPAERTQPLPAERTALNLPSDLKIFLESSLNEIFKATVSDILDSVDRTLSEYQGTIHRIESENEGLKRLLLAQRSTESAARDPREQDATERFSSSEWNDYPFGSTQGTFKMSICSSDKKSFRRKQKDKTRENTSSSSFLLQPDHMEETQCVSTADVGIITQNVLSVKTEPGLDESGAIDLSQPSSLLNLTMKTESTEVNISSHDAYAPMPPSTGLEQDSREVTDGQLIKTEEEQNGVSQYDGDNDNLLLKQALRYNTESEIDPEAASTQVVEPEVESHEENAAVPELLERHELVHTKEKVFLCSQCGKTYTDQSSLKKHLKMHATKEQKAQSEGSTSETETNRPSASETLSETDRIELHLGQIEHGLNAAAEVHQTEGHVVNVAAEHVRREVVLEGEECDRREVVEHNDGQDDEDHLEGSLLHGMHLVSARPRLLQHPEDGNVAEHHEGERCEDHPREDLLEVDNVAHTFSRCVGQGDDPDDDGQDRSVVSVLELGEGDRVNHGHVAVQADAGQQERRGVFDAVEEAQDVPGAAGGEEDDVGQL</sequence>
<dbReference type="SMART" id="SM00355">
    <property type="entry name" value="ZnF_C2H2"/>
    <property type="match status" value="1"/>
</dbReference>
<proteinExistence type="predicted"/>
<name>A0A7J5YHX2_DISMA</name>
<dbReference type="SUPFAM" id="SSF57667">
    <property type="entry name" value="beta-beta-alpha zinc fingers"/>
    <property type="match status" value="1"/>
</dbReference>
<evidence type="ECO:0000259" key="8">
    <source>
        <dbReference type="PROSITE" id="PS50157"/>
    </source>
</evidence>
<feature type="domain" description="C2H2-type" evidence="8">
    <location>
        <begin position="397"/>
        <end position="424"/>
    </location>
</feature>
<keyword evidence="3 6" id="KW-0863">Zinc-finger</keyword>
<dbReference type="PROSITE" id="PS00028">
    <property type="entry name" value="ZINC_FINGER_C2H2_1"/>
    <property type="match status" value="1"/>
</dbReference>
<dbReference type="GO" id="GO:0000981">
    <property type="term" value="F:DNA-binding transcription factor activity, RNA polymerase II-specific"/>
    <property type="evidence" value="ECO:0007669"/>
    <property type="project" value="TreeGrafter"/>
</dbReference>
<dbReference type="InterPro" id="IPR013087">
    <property type="entry name" value="Znf_C2H2_type"/>
</dbReference>
<evidence type="ECO:0000256" key="2">
    <source>
        <dbReference type="ARBA" id="ARBA00022737"/>
    </source>
</evidence>
<dbReference type="GO" id="GO:0000978">
    <property type="term" value="F:RNA polymerase II cis-regulatory region sequence-specific DNA binding"/>
    <property type="evidence" value="ECO:0007669"/>
    <property type="project" value="TreeGrafter"/>
</dbReference>
<evidence type="ECO:0000256" key="5">
    <source>
        <dbReference type="ARBA" id="ARBA00023242"/>
    </source>
</evidence>